<sequence>MRFLSIIRDKYSYFYYFDKRAKKSINMENFEICHYNKFTSTFEYKIICFLYYLC</sequence>
<organism evidence="1 2">
    <name type="scientific">Flavobacterium weaverense</name>
    <dbReference type="NCBI Taxonomy" id="271156"/>
    <lineage>
        <taxon>Bacteria</taxon>
        <taxon>Pseudomonadati</taxon>
        <taxon>Bacteroidota</taxon>
        <taxon>Flavobacteriia</taxon>
        <taxon>Flavobacteriales</taxon>
        <taxon>Flavobacteriaceae</taxon>
        <taxon>Flavobacterium</taxon>
    </lineage>
</organism>
<dbReference type="AlphaFoldDB" id="A0A3L9ZWI7"/>
<keyword evidence="2" id="KW-1185">Reference proteome</keyword>
<evidence type="ECO:0000313" key="1">
    <source>
        <dbReference type="EMBL" id="RMA74868.1"/>
    </source>
</evidence>
<gene>
    <name evidence="1" type="ORF">BC961_2199</name>
</gene>
<reference evidence="1 2" key="1">
    <citation type="submission" date="2018-10" db="EMBL/GenBank/DDBJ databases">
        <title>Genomic Encyclopedia of Archaeal and Bacterial Type Strains, Phase II (KMG-II): from individual species to whole genera.</title>
        <authorList>
            <person name="Goeker M."/>
        </authorList>
    </citation>
    <scope>NUCLEOTIDE SEQUENCE [LARGE SCALE GENOMIC DNA]</scope>
    <source>
        <strain evidence="1 2">DSM 19727</strain>
    </source>
</reference>
<proteinExistence type="predicted"/>
<evidence type="ECO:0000313" key="2">
    <source>
        <dbReference type="Proteomes" id="UP000280368"/>
    </source>
</evidence>
<protein>
    <submittedName>
        <fullName evidence="1">Uncharacterized protein</fullName>
    </submittedName>
</protein>
<dbReference type="EMBL" id="REFH01000010">
    <property type="protein sequence ID" value="RMA74868.1"/>
    <property type="molecule type" value="Genomic_DNA"/>
</dbReference>
<comment type="caution">
    <text evidence="1">The sequence shown here is derived from an EMBL/GenBank/DDBJ whole genome shotgun (WGS) entry which is preliminary data.</text>
</comment>
<name>A0A3L9ZWI7_9FLAO</name>
<dbReference type="Proteomes" id="UP000280368">
    <property type="component" value="Unassembled WGS sequence"/>
</dbReference>
<accession>A0A3L9ZWI7</accession>